<dbReference type="InterPro" id="IPR052345">
    <property type="entry name" value="Rad_response_metalloprotease"/>
</dbReference>
<accession>A0A4R5TYA0</accession>
<dbReference type="RefSeq" id="WP_133321220.1">
    <property type="nucleotide sequence ID" value="NZ_SMTF01000003.1"/>
</dbReference>
<evidence type="ECO:0000256" key="1">
    <source>
        <dbReference type="ARBA" id="ARBA00007227"/>
    </source>
</evidence>
<dbReference type="CDD" id="cd00093">
    <property type="entry name" value="HTH_XRE"/>
    <property type="match status" value="1"/>
</dbReference>
<evidence type="ECO:0000313" key="4">
    <source>
        <dbReference type="Proteomes" id="UP000294796"/>
    </source>
</evidence>
<dbReference type="EMBL" id="SMTF01000003">
    <property type="protein sequence ID" value="TDK26188.1"/>
    <property type="molecule type" value="Genomic_DNA"/>
</dbReference>
<protein>
    <submittedName>
        <fullName evidence="3">ImmA/IrrE family metallo-endopeptidase</fullName>
    </submittedName>
</protein>
<dbReference type="SUPFAM" id="SSF47413">
    <property type="entry name" value="lambda repressor-like DNA-binding domains"/>
    <property type="match status" value="1"/>
</dbReference>
<sequence>MTALSARLVAARKAAGVSQLDAARHISISRPTYIAIEKGERDVKPGELVALAALFNTSVSRLIRQDTAPPMIAPHLRGEIPQASQEAGVSEAIDKLAEFVDDYQFLLEKNHVRLVQAMMPPNIDRSAADLDALPARVAQYERSRLGFGEREPIGDLRKTLDEVGVHVFVDALNSKLAGLYSYAPGFGYCILVNRLHPRERMRWTIAHEYGHFVFDRDKPGVDYLSSGERKPLSERFADAFAYNFLMPAEGVRRQFEDAKARAGDVNVADVCRMADFYGVSMMAMTLRMEKLRLIRSGTWDFLKDSGVRVSDMKREAGIAEPDQKPHIDTFPERYLLLAIQAWNNEEITTAQFAKLLRRSPIKARELAEKRSLLDEEGLIQFKLNASVLDRNNAPA</sequence>
<comment type="caution">
    <text evidence="3">The sequence shown here is derived from an EMBL/GenBank/DDBJ whole genome shotgun (WGS) entry which is preliminary data.</text>
</comment>
<feature type="domain" description="HTH cro/C1-type" evidence="2">
    <location>
        <begin position="8"/>
        <end position="62"/>
    </location>
</feature>
<dbReference type="Proteomes" id="UP000294796">
    <property type="component" value="Unassembled WGS sequence"/>
</dbReference>
<dbReference type="GO" id="GO:0003677">
    <property type="term" value="F:DNA binding"/>
    <property type="evidence" value="ECO:0007669"/>
    <property type="project" value="InterPro"/>
</dbReference>
<dbReference type="InterPro" id="IPR010359">
    <property type="entry name" value="IrrE_HExxH"/>
</dbReference>
<keyword evidence="4" id="KW-1185">Reference proteome</keyword>
<dbReference type="AlphaFoldDB" id="A0A4R5TYA0"/>
<comment type="similarity">
    <text evidence="1">Belongs to the short-chain fatty acyl-CoA assimilation regulator (ScfR) family.</text>
</comment>
<dbReference type="Gene3D" id="1.10.260.40">
    <property type="entry name" value="lambda repressor-like DNA-binding domains"/>
    <property type="match status" value="1"/>
</dbReference>
<evidence type="ECO:0000313" key="3">
    <source>
        <dbReference type="EMBL" id="TDK26188.1"/>
    </source>
</evidence>
<dbReference type="OrthoDB" id="9794834at2"/>
<dbReference type="InterPro" id="IPR001387">
    <property type="entry name" value="Cro/C1-type_HTH"/>
</dbReference>
<dbReference type="Pfam" id="PF06114">
    <property type="entry name" value="Peptidase_M78"/>
    <property type="match status" value="1"/>
</dbReference>
<dbReference type="Pfam" id="PF01381">
    <property type="entry name" value="HTH_3"/>
    <property type="match status" value="1"/>
</dbReference>
<dbReference type="SMART" id="SM00530">
    <property type="entry name" value="HTH_XRE"/>
    <property type="match status" value="1"/>
</dbReference>
<proteinExistence type="inferred from homology"/>
<reference evidence="3 4" key="1">
    <citation type="submission" date="2019-03" db="EMBL/GenBank/DDBJ databases">
        <title>Luteimonas zhaokaii sp.nov., isolated from the rectal contents of Plateau pika in Yushu, Qinghai Province, China.</title>
        <authorList>
            <person name="Zhang G."/>
        </authorList>
    </citation>
    <scope>NUCLEOTIDE SEQUENCE [LARGE SCALE GENOMIC DNA]</scope>
    <source>
        <strain evidence="3 4">B9</strain>
    </source>
</reference>
<name>A0A4R5TYA0_9GAMM</name>
<dbReference type="Gene3D" id="1.10.10.2910">
    <property type="match status" value="1"/>
</dbReference>
<dbReference type="InterPro" id="IPR010982">
    <property type="entry name" value="Lambda_DNA-bd_dom_sf"/>
</dbReference>
<gene>
    <name evidence="3" type="ORF">E2F46_06210</name>
</gene>
<organism evidence="3 4">
    <name type="scientific">Luteimonas aestuarii</name>
    <dbReference type="NCBI Taxonomy" id="453837"/>
    <lineage>
        <taxon>Bacteria</taxon>
        <taxon>Pseudomonadati</taxon>
        <taxon>Pseudomonadota</taxon>
        <taxon>Gammaproteobacteria</taxon>
        <taxon>Lysobacterales</taxon>
        <taxon>Lysobacteraceae</taxon>
        <taxon>Luteimonas</taxon>
    </lineage>
</organism>
<dbReference type="PANTHER" id="PTHR43236:SF1">
    <property type="entry name" value="BLL7220 PROTEIN"/>
    <property type="match status" value="1"/>
</dbReference>
<evidence type="ECO:0000259" key="2">
    <source>
        <dbReference type="PROSITE" id="PS50943"/>
    </source>
</evidence>
<dbReference type="PANTHER" id="PTHR43236">
    <property type="entry name" value="ANTITOXIN HIGA1"/>
    <property type="match status" value="1"/>
</dbReference>
<dbReference type="PROSITE" id="PS50943">
    <property type="entry name" value="HTH_CROC1"/>
    <property type="match status" value="1"/>
</dbReference>